<sequence length="299" mass="34767">METSTSFLQHLPPITYQPPLPKDDTHRLPVALAFYLSQRGDHRDRSLEEIISFHGSSLEIYTDWIKWLFPLPEGRILNHNLPLINSTVAAFFRRDANLRAKLRESFDRMMKAFGFKWDCTFCPIIQETVSGLHVTSKFSYTARYWWKPLNHNHHRFVRIIRSLRILGLPEEAEEFYKALVRACLNMPGEDGPSAASQLFWRRAARRPLWIKPETELEEEIEVDMEVEVEWGEWNEDDGMEVSGPDKMELDMAEEDEMNEDDGMEVSGPVEMGRKRTGEGEQTGRGEKRRRILAVGQATE</sequence>
<dbReference type="Proteomes" id="UP000018144">
    <property type="component" value="Unassembled WGS sequence"/>
</dbReference>
<reference evidence="3 4" key="1">
    <citation type="journal article" date="2013" name="PLoS Genet.">
        <title>The genome and development-dependent transcriptomes of Pyronema confluens: a window into fungal evolution.</title>
        <authorList>
            <person name="Traeger S."/>
            <person name="Altegoer F."/>
            <person name="Freitag M."/>
            <person name="Gabaldon T."/>
            <person name="Kempken F."/>
            <person name="Kumar A."/>
            <person name="Marcet-Houben M."/>
            <person name="Poggeler S."/>
            <person name="Stajich J.E."/>
            <person name="Nowrousian M."/>
        </authorList>
    </citation>
    <scope>NUCLEOTIDE SEQUENCE [LARGE SCALE GENOMIC DNA]</scope>
    <source>
        <strain evidence="4">CBS 100304</strain>
        <tissue evidence="3">Vegetative mycelium</tissue>
    </source>
</reference>
<gene>
    <name evidence="3" type="ORF">PCON_12873</name>
</gene>
<feature type="domain" description="Opioid growth factor receptor (OGFr) conserved" evidence="2">
    <location>
        <begin position="57"/>
        <end position="183"/>
    </location>
</feature>
<dbReference type="AlphaFoldDB" id="U4LJX4"/>
<keyword evidence="4" id="KW-1185">Reference proteome</keyword>
<evidence type="ECO:0000259" key="2">
    <source>
        <dbReference type="Pfam" id="PF04664"/>
    </source>
</evidence>
<dbReference type="Pfam" id="PF04664">
    <property type="entry name" value="OGFr_N"/>
    <property type="match status" value="1"/>
</dbReference>
<accession>U4LJX4</accession>
<dbReference type="STRING" id="1076935.U4LJX4"/>
<feature type="region of interest" description="Disordered" evidence="1">
    <location>
        <begin position="254"/>
        <end position="299"/>
    </location>
</feature>
<dbReference type="EMBL" id="HF935795">
    <property type="protein sequence ID" value="CCX32253.1"/>
    <property type="molecule type" value="Genomic_DNA"/>
</dbReference>
<dbReference type="OMA" id="CGMETEA"/>
<evidence type="ECO:0000313" key="4">
    <source>
        <dbReference type="Proteomes" id="UP000018144"/>
    </source>
</evidence>
<proteinExistence type="predicted"/>
<organism evidence="3 4">
    <name type="scientific">Pyronema omphalodes (strain CBS 100304)</name>
    <name type="common">Pyronema confluens</name>
    <dbReference type="NCBI Taxonomy" id="1076935"/>
    <lineage>
        <taxon>Eukaryota</taxon>
        <taxon>Fungi</taxon>
        <taxon>Dikarya</taxon>
        <taxon>Ascomycota</taxon>
        <taxon>Pezizomycotina</taxon>
        <taxon>Pezizomycetes</taxon>
        <taxon>Pezizales</taxon>
        <taxon>Pyronemataceae</taxon>
        <taxon>Pyronema</taxon>
    </lineage>
</organism>
<dbReference type="OrthoDB" id="9030204at2759"/>
<dbReference type="InterPro" id="IPR006757">
    <property type="entry name" value="OGF_rcpt"/>
</dbReference>
<evidence type="ECO:0000256" key="1">
    <source>
        <dbReference type="SAM" id="MobiDB-lite"/>
    </source>
</evidence>
<dbReference type="GO" id="GO:0016020">
    <property type="term" value="C:membrane"/>
    <property type="evidence" value="ECO:0007669"/>
    <property type="project" value="InterPro"/>
</dbReference>
<feature type="compositionally biased region" description="Acidic residues" evidence="1">
    <location>
        <begin position="254"/>
        <end position="263"/>
    </location>
</feature>
<feature type="compositionally biased region" description="Basic and acidic residues" evidence="1">
    <location>
        <begin position="271"/>
        <end position="285"/>
    </location>
</feature>
<evidence type="ECO:0000313" key="3">
    <source>
        <dbReference type="EMBL" id="CCX32253.1"/>
    </source>
</evidence>
<dbReference type="GO" id="GO:0038023">
    <property type="term" value="F:signaling receptor activity"/>
    <property type="evidence" value="ECO:0007669"/>
    <property type="project" value="InterPro"/>
</dbReference>
<protein>
    <recommendedName>
        <fullName evidence="2">Opioid growth factor receptor (OGFr) conserved domain-containing protein</fullName>
    </recommendedName>
</protein>
<name>U4LJX4_PYROM</name>
<dbReference type="eggNOG" id="ENOG502S3JY">
    <property type="taxonomic scope" value="Eukaryota"/>
</dbReference>